<protein>
    <recommendedName>
        <fullName evidence="4">MD-2-related lipid-recognition domain-containing protein</fullName>
    </recommendedName>
</protein>
<dbReference type="PANTHER" id="PTHR20898">
    <property type="entry name" value="DAEDALUS ON 3-RELATED-RELATED"/>
    <property type="match status" value="1"/>
</dbReference>
<feature type="signal peptide" evidence="1">
    <location>
        <begin position="1"/>
        <end position="16"/>
    </location>
</feature>
<organism evidence="2 3">
    <name type="scientific">Photinus pyralis</name>
    <name type="common">Common eastern firefly</name>
    <name type="synonym">Lampyris pyralis</name>
    <dbReference type="NCBI Taxonomy" id="7054"/>
    <lineage>
        <taxon>Eukaryota</taxon>
        <taxon>Metazoa</taxon>
        <taxon>Ecdysozoa</taxon>
        <taxon>Arthropoda</taxon>
        <taxon>Hexapoda</taxon>
        <taxon>Insecta</taxon>
        <taxon>Pterygota</taxon>
        <taxon>Neoptera</taxon>
        <taxon>Endopterygota</taxon>
        <taxon>Coleoptera</taxon>
        <taxon>Polyphaga</taxon>
        <taxon>Elateriformia</taxon>
        <taxon>Elateroidea</taxon>
        <taxon>Lampyridae</taxon>
        <taxon>Lampyrinae</taxon>
        <taxon>Photinus</taxon>
    </lineage>
</organism>
<gene>
    <name evidence="2" type="ORF">PPYR_14547</name>
</gene>
<proteinExistence type="predicted"/>
<evidence type="ECO:0000313" key="3">
    <source>
        <dbReference type="Proteomes" id="UP000327044"/>
    </source>
</evidence>
<dbReference type="EMBL" id="VVIM01000010">
    <property type="protein sequence ID" value="KAB0792588.1"/>
    <property type="molecule type" value="Genomic_DNA"/>
</dbReference>
<evidence type="ECO:0000256" key="1">
    <source>
        <dbReference type="SAM" id="SignalP"/>
    </source>
</evidence>
<feature type="chain" id="PRO_5024296596" description="MD-2-related lipid-recognition domain-containing protein" evidence="1">
    <location>
        <begin position="17"/>
        <end position="179"/>
    </location>
</feature>
<dbReference type="InterPro" id="IPR010512">
    <property type="entry name" value="DUF1091"/>
</dbReference>
<dbReference type="OrthoDB" id="6663288at2759"/>
<name>A0A5N4A5P3_PHOPY</name>
<dbReference type="Proteomes" id="UP000327044">
    <property type="component" value="Unassembled WGS sequence"/>
</dbReference>
<dbReference type="AlphaFoldDB" id="A0A5N4A5P3"/>
<comment type="caution">
    <text evidence="2">The sequence shown here is derived from an EMBL/GenBank/DDBJ whole genome shotgun (WGS) entry which is preliminary data.</text>
</comment>
<evidence type="ECO:0000313" key="2">
    <source>
        <dbReference type="EMBL" id="KAB0792588.1"/>
    </source>
</evidence>
<sequence length="179" mass="21033">MYAIFLLFASLGFVMAQFHQDTYVIEHDRIEILKFNRSFVRRPDFQVLYFNDTVKMKALNASGYFIAPIQNKVKMEVTVYRFVGGAYRVFPINVTLDGCNENKRNLFGLQSIYQYTNFKGCPVPIGYLYLKYYLIEYEKFPPHVPYGKYKLFMEVHANEGAYFIGNGNWYGSIVPKRKD</sequence>
<dbReference type="PANTHER" id="PTHR20898:SF0">
    <property type="entry name" value="DAEDALUS ON 3-RELATED"/>
    <property type="match status" value="1"/>
</dbReference>
<accession>A0A5N4A5P3</accession>
<reference evidence="2 3" key="1">
    <citation type="journal article" date="2018" name="Elife">
        <title>Firefly genomes illuminate parallel origins of bioluminescence in beetles.</title>
        <authorList>
            <person name="Fallon T.R."/>
            <person name="Lower S.E."/>
            <person name="Chang C.H."/>
            <person name="Bessho-Uehara M."/>
            <person name="Martin G.J."/>
            <person name="Bewick A.J."/>
            <person name="Behringer M."/>
            <person name="Debat H.J."/>
            <person name="Wong I."/>
            <person name="Day J.C."/>
            <person name="Suvorov A."/>
            <person name="Silva C.J."/>
            <person name="Stanger-Hall K.F."/>
            <person name="Hall D.W."/>
            <person name="Schmitz R.J."/>
            <person name="Nelson D.R."/>
            <person name="Lewis S.M."/>
            <person name="Shigenobu S."/>
            <person name="Bybee S.M."/>
            <person name="Larracuente A.M."/>
            <person name="Oba Y."/>
            <person name="Weng J.K."/>
        </authorList>
    </citation>
    <scope>NUCLEOTIDE SEQUENCE [LARGE SCALE GENOMIC DNA]</scope>
    <source>
        <strain evidence="2">1611_PpyrPB1</strain>
        <tissue evidence="2">Whole body</tissue>
    </source>
</reference>
<dbReference type="InParanoid" id="A0A5N4A5P3"/>
<dbReference type="Pfam" id="PF06477">
    <property type="entry name" value="DUF1091"/>
    <property type="match status" value="1"/>
</dbReference>
<keyword evidence="1" id="KW-0732">Signal</keyword>
<keyword evidence="3" id="KW-1185">Reference proteome</keyword>
<evidence type="ECO:0008006" key="4">
    <source>
        <dbReference type="Google" id="ProtNLM"/>
    </source>
</evidence>